<comment type="caution">
    <text evidence="1">The sequence shown here is derived from an EMBL/GenBank/DDBJ whole genome shotgun (WGS) entry which is preliminary data.</text>
</comment>
<dbReference type="OrthoDB" id="4178890at2759"/>
<evidence type="ECO:0000313" key="2">
    <source>
        <dbReference type="Proteomes" id="UP000242791"/>
    </source>
</evidence>
<sequence>MFEIITGLGMYGNIQASNAILVETDTATGTFQTHLVGTPKEHTDDAMVELHNEVTKKIYEKLSMGLD</sequence>
<gene>
    <name evidence="1" type="ORF">ACJ73_04349</name>
</gene>
<keyword evidence="2" id="KW-1185">Reference proteome</keyword>
<accession>A0A1J9Q6D7</accession>
<organism evidence="1 2">
    <name type="scientific">Blastomyces percursus</name>
    <dbReference type="NCBI Taxonomy" id="1658174"/>
    <lineage>
        <taxon>Eukaryota</taxon>
        <taxon>Fungi</taxon>
        <taxon>Dikarya</taxon>
        <taxon>Ascomycota</taxon>
        <taxon>Pezizomycotina</taxon>
        <taxon>Eurotiomycetes</taxon>
        <taxon>Eurotiomycetidae</taxon>
        <taxon>Onygenales</taxon>
        <taxon>Ajellomycetaceae</taxon>
        <taxon>Blastomyces</taxon>
    </lineage>
</organism>
<proteinExistence type="predicted"/>
<name>A0A1J9Q6D7_9EURO</name>
<reference evidence="1 2" key="1">
    <citation type="submission" date="2015-08" db="EMBL/GenBank/DDBJ databases">
        <title>Emmonsia species relationships and genome sequence.</title>
        <authorList>
            <person name="Cuomo C.A."/>
            <person name="Schwartz I.S."/>
            <person name="Kenyon C."/>
            <person name="De Hoog G.S."/>
            <person name="Govender N.P."/>
            <person name="Botha A."/>
            <person name="Moreno L."/>
            <person name="De Vries M."/>
            <person name="Munoz J.F."/>
            <person name="Stielow J.B."/>
        </authorList>
    </citation>
    <scope>NUCLEOTIDE SEQUENCE [LARGE SCALE GENOMIC DNA]</scope>
    <source>
        <strain evidence="1 2">EI222</strain>
    </source>
</reference>
<dbReference type="EMBL" id="LGTZ01000593">
    <property type="protein sequence ID" value="OJD24294.1"/>
    <property type="molecule type" value="Genomic_DNA"/>
</dbReference>
<evidence type="ECO:0000313" key="1">
    <source>
        <dbReference type="EMBL" id="OJD24294.1"/>
    </source>
</evidence>
<dbReference type="Proteomes" id="UP000242791">
    <property type="component" value="Unassembled WGS sequence"/>
</dbReference>
<dbReference type="VEuPathDB" id="FungiDB:ACJ73_04349"/>
<dbReference type="AlphaFoldDB" id="A0A1J9Q6D7"/>
<protein>
    <submittedName>
        <fullName evidence="1">Uncharacterized protein</fullName>
    </submittedName>
</protein>